<feature type="transmembrane region" description="Helical" evidence="1">
    <location>
        <begin position="130"/>
        <end position="149"/>
    </location>
</feature>
<dbReference type="InterPro" id="IPR010387">
    <property type="entry name" value="QueT"/>
</dbReference>
<proteinExistence type="predicted"/>
<feature type="transmembrane region" description="Helical" evidence="1">
    <location>
        <begin position="72"/>
        <end position="90"/>
    </location>
</feature>
<feature type="transmembrane region" description="Helical" evidence="1">
    <location>
        <begin position="97"/>
        <end position="118"/>
    </location>
</feature>
<dbReference type="Pfam" id="PF06177">
    <property type="entry name" value="QueT"/>
    <property type="match status" value="1"/>
</dbReference>
<dbReference type="PANTHER" id="PTHR40044:SF1">
    <property type="entry name" value="INTEGRAL MEMBRANE PROTEIN"/>
    <property type="match status" value="1"/>
</dbReference>
<feature type="transmembrane region" description="Helical" evidence="1">
    <location>
        <begin position="42"/>
        <end position="66"/>
    </location>
</feature>
<dbReference type="AlphaFoldDB" id="A0A9D1LR36"/>
<dbReference type="PIRSF" id="PIRSF031501">
    <property type="entry name" value="QueT"/>
    <property type="match status" value="1"/>
</dbReference>
<name>A0A9D1LR36_9FIRM</name>
<evidence type="ECO:0000256" key="1">
    <source>
        <dbReference type="SAM" id="Phobius"/>
    </source>
</evidence>
<dbReference type="EMBL" id="DVNK01000032">
    <property type="protein sequence ID" value="HIU46518.1"/>
    <property type="molecule type" value="Genomic_DNA"/>
</dbReference>
<gene>
    <name evidence="2" type="ORF">IAC59_04595</name>
</gene>
<organism evidence="2 3">
    <name type="scientific">Candidatus Fimadaptatus faecigallinarum</name>
    <dbReference type="NCBI Taxonomy" id="2840814"/>
    <lineage>
        <taxon>Bacteria</taxon>
        <taxon>Bacillati</taxon>
        <taxon>Bacillota</taxon>
        <taxon>Clostridia</taxon>
        <taxon>Eubacteriales</taxon>
        <taxon>Candidatus Fimadaptatus</taxon>
    </lineage>
</organism>
<keyword evidence="1" id="KW-1133">Transmembrane helix</keyword>
<comment type="caution">
    <text evidence="2">The sequence shown here is derived from an EMBL/GenBank/DDBJ whole genome shotgun (WGS) entry which is preliminary data.</text>
</comment>
<reference evidence="2" key="2">
    <citation type="journal article" date="2021" name="PeerJ">
        <title>Extensive microbial diversity within the chicken gut microbiome revealed by metagenomics and culture.</title>
        <authorList>
            <person name="Gilroy R."/>
            <person name="Ravi A."/>
            <person name="Getino M."/>
            <person name="Pursley I."/>
            <person name="Horton D.L."/>
            <person name="Alikhan N.F."/>
            <person name="Baker D."/>
            <person name="Gharbi K."/>
            <person name="Hall N."/>
            <person name="Watson M."/>
            <person name="Adriaenssens E.M."/>
            <person name="Foster-Nyarko E."/>
            <person name="Jarju S."/>
            <person name="Secka A."/>
            <person name="Antonio M."/>
            <person name="Oren A."/>
            <person name="Chaudhuri R.R."/>
            <person name="La Ragione R."/>
            <person name="Hildebrand F."/>
            <person name="Pallen M.J."/>
        </authorList>
    </citation>
    <scope>NUCLEOTIDE SEQUENCE</scope>
    <source>
        <strain evidence="2">ChiSxjej2B14-8506</strain>
    </source>
</reference>
<sequence>MDQHGRVLFIVRAAVIAALYAALTLALYPISFGAVQFRVSEALTLLPVLMPEAIPGLFVGCLLANLIGSATVWDVVFGSLATLIAAFMTYATRRNRIVAAIWPVACNGVIVGAVLALTAQLPVALTMGQVALGEVAVVYTVGMAMLAALNRVPAKYLGTLAR</sequence>
<evidence type="ECO:0000313" key="2">
    <source>
        <dbReference type="EMBL" id="HIU46518.1"/>
    </source>
</evidence>
<reference evidence="2" key="1">
    <citation type="submission" date="2020-10" db="EMBL/GenBank/DDBJ databases">
        <authorList>
            <person name="Gilroy R."/>
        </authorList>
    </citation>
    <scope>NUCLEOTIDE SEQUENCE</scope>
    <source>
        <strain evidence="2">ChiSxjej2B14-8506</strain>
    </source>
</reference>
<keyword evidence="1" id="KW-0812">Transmembrane</keyword>
<protein>
    <submittedName>
        <fullName evidence="2">QueT transporter family protein</fullName>
    </submittedName>
</protein>
<keyword evidence="1" id="KW-0472">Membrane</keyword>
<accession>A0A9D1LR36</accession>
<evidence type="ECO:0000313" key="3">
    <source>
        <dbReference type="Proteomes" id="UP000824123"/>
    </source>
</evidence>
<feature type="transmembrane region" description="Helical" evidence="1">
    <location>
        <begin position="6"/>
        <end position="30"/>
    </location>
</feature>
<dbReference type="Proteomes" id="UP000824123">
    <property type="component" value="Unassembled WGS sequence"/>
</dbReference>
<dbReference type="PANTHER" id="PTHR40044">
    <property type="entry name" value="INTEGRAL MEMBRANE PROTEIN-RELATED"/>
    <property type="match status" value="1"/>
</dbReference>